<evidence type="ECO:0000256" key="4">
    <source>
        <dbReference type="ARBA" id="ARBA00022723"/>
    </source>
</evidence>
<dbReference type="PANTHER" id="PTHR30194:SF3">
    <property type="entry name" value="CROSSOVER JUNCTION ENDODEOXYRIBONUCLEASE RUVC"/>
    <property type="match status" value="1"/>
</dbReference>
<keyword evidence="6 13" id="KW-0227">DNA damage</keyword>
<dbReference type="GO" id="GO:0048476">
    <property type="term" value="C:Holliday junction resolvase complex"/>
    <property type="evidence" value="ECO:0007669"/>
    <property type="project" value="UniProtKB-UniRule"/>
</dbReference>
<dbReference type="FunFam" id="3.30.420.10:FF:000002">
    <property type="entry name" value="Crossover junction endodeoxyribonuclease RuvC"/>
    <property type="match status" value="1"/>
</dbReference>
<dbReference type="AlphaFoldDB" id="A0A832DLD6"/>
<dbReference type="InterPro" id="IPR002176">
    <property type="entry name" value="X-over_junc_endoDNase_RuvC"/>
</dbReference>
<name>A0A832DLD6_9BACT</name>
<feature type="active site" evidence="13">
    <location>
        <position position="67"/>
    </location>
</feature>
<keyword evidence="7 13" id="KW-0378">Hydrolase</keyword>
<evidence type="ECO:0000256" key="2">
    <source>
        <dbReference type="ARBA" id="ARBA00022490"/>
    </source>
</evidence>
<dbReference type="CDD" id="cd16962">
    <property type="entry name" value="RuvC"/>
    <property type="match status" value="1"/>
</dbReference>
<dbReference type="PANTHER" id="PTHR30194">
    <property type="entry name" value="CROSSOVER JUNCTION ENDODEOXYRIBONUCLEASE RUVC"/>
    <property type="match status" value="1"/>
</dbReference>
<dbReference type="Gene3D" id="3.30.420.10">
    <property type="entry name" value="Ribonuclease H-like superfamily/Ribonuclease H"/>
    <property type="match status" value="1"/>
</dbReference>
<dbReference type="GO" id="GO:0003677">
    <property type="term" value="F:DNA binding"/>
    <property type="evidence" value="ECO:0007669"/>
    <property type="project" value="UniProtKB-KW"/>
</dbReference>
<proteinExistence type="inferred from homology"/>
<dbReference type="Pfam" id="PF02075">
    <property type="entry name" value="RuvC"/>
    <property type="match status" value="1"/>
</dbReference>
<dbReference type="GO" id="GO:0006310">
    <property type="term" value="P:DNA recombination"/>
    <property type="evidence" value="ECO:0007669"/>
    <property type="project" value="UniProtKB-UniRule"/>
</dbReference>
<comment type="function">
    <text evidence="13">The RuvA-RuvB-RuvC complex processes Holliday junction (HJ) DNA during genetic recombination and DNA repair. Endonuclease that resolves HJ intermediates. Cleaves cruciform DNA by making single-stranded nicks across the HJ at symmetrical positions within the homologous arms, yielding a 5'-phosphate and a 3'-hydroxyl group; requires a central core of homology in the junction. The consensus cleavage sequence is 5'-(A/T)TT(C/G)-3'. Cleavage occurs on the 3'-side of the TT dinucleotide at the point of strand exchange. HJ branch migration catalyzed by RuvA-RuvB allows RuvC to scan DNA until it finds its consensus sequence, where it cleaves and resolves the cruciform DNA.</text>
</comment>
<dbReference type="NCBIfam" id="TIGR00228">
    <property type="entry name" value="ruvC"/>
    <property type="match status" value="1"/>
</dbReference>
<evidence type="ECO:0000256" key="1">
    <source>
        <dbReference type="ARBA" id="ARBA00009518"/>
    </source>
</evidence>
<accession>A0A832DLD6</accession>
<evidence type="ECO:0000256" key="3">
    <source>
        <dbReference type="ARBA" id="ARBA00022722"/>
    </source>
</evidence>
<dbReference type="InterPro" id="IPR020563">
    <property type="entry name" value="X-over_junc_endoDNase_Mg_BS"/>
</dbReference>
<comment type="caution">
    <text evidence="15">The sequence shown here is derived from an EMBL/GenBank/DDBJ whole genome shotgun (WGS) entry which is preliminary data.</text>
</comment>
<dbReference type="HAMAP" id="MF_00034">
    <property type="entry name" value="RuvC"/>
    <property type="match status" value="1"/>
</dbReference>
<comment type="cofactor">
    <cofactor evidence="13">
        <name>Mg(2+)</name>
        <dbReference type="ChEBI" id="CHEBI:18420"/>
    </cofactor>
    <text evidence="13">Binds 2 Mg(2+) ion per subunit.</text>
</comment>
<dbReference type="GO" id="GO:0000287">
    <property type="term" value="F:magnesium ion binding"/>
    <property type="evidence" value="ECO:0007669"/>
    <property type="project" value="UniProtKB-UniRule"/>
</dbReference>
<keyword evidence="10 13" id="KW-0233">DNA recombination</keyword>
<feature type="active site" evidence="13">
    <location>
        <position position="140"/>
    </location>
</feature>
<comment type="catalytic activity">
    <reaction evidence="12 13">
        <text>Endonucleolytic cleavage at a junction such as a reciprocal single-stranded crossover between two homologous DNA duplexes (Holliday junction).</text>
        <dbReference type="EC" id="3.1.21.10"/>
    </reaction>
</comment>
<dbReference type="EMBL" id="DSVI01000010">
    <property type="protein sequence ID" value="HGT48179.1"/>
    <property type="molecule type" value="Genomic_DNA"/>
</dbReference>
<evidence type="ECO:0000313" key="15">
    <source>
        <dbReference type="EMBL" id="HGT48179.1"/>
    </source>
</evidence>
<sequence>MIIIGIDPGTNITGYGVVKFSGNNLKRIDSGIIRLPSSKSIHKRLEIIYDELFKLLKKHKPDEFAIETAFYGKNVQSAMKIGYARGVSILAAVHNGINVSEYSPREIKKSVVGKGAASKQQVNYMIKNILGITDIKMKSDESDALAIAICHAFRLKRTKSVRNDWKTFIEAFPERVISN</sequence>
<dbReference type="PRINTS" id="PR00696">
    <property type="entry name" value="RSOLVASERUVC"/>
</dbReference>
<organism evidence="15">
    <name type="scientific">Ignavibacterium album</name>
    <dbReference type="NCBI Taxonomy" id="591197"/>
    <lineage>
        <taxon>Bacteria</taxon>
        <taxon>Pseudomonadati</taxon>
        <taxon>Ignavibacteriota</taxon>
        <taxon>Ignavibacteria</taxon>
        <taxon>Ignavibacteriales</taxon>
        <taxon>Ignavibacteriaceae</taxon>
        <taxon>Ignavibacterium</taxon>
    </lineage>
</organism>
<dbReference type="InterPro" id="IPR012337">
    <property type="entry name" value="RNaseH-like_sf"/>
</dbReference>
<keyword evidence="9 13" id="KW-0238">DNA-binding</keyword>
<gene>
    <name evidence="13 15" type="primary">ruvC</name>
    <name evidence="15" type="ORF">ENS56_09095</name>
</gene>
<keyword evidence="5 13" id="KW-0255">Endonuclease</keyword>
<dbReference type="GO" id="GO:0005737">
    <property type="term" value="C:cytoplasm"/>
    <property type="evidence" value="ECO:0007669"/>
    <property type="project" value="UniProtKB-SubCell"/>
</dbReference>
<dbReference type="NCBIfam" id="NF000711">
    <property type="entry name" value="PRK00039.2-1"/>
    <property type="match status" value="1"/>
</dbReference>
<dbReference type="InterPro" id="IPR036397">
    <property type="entry name" value="RNaseH_sf"/>
</dbReference>
<feature type="binding site" evidence="13">
    <location>
        <position position="7"/>
    </location>
    <ligand>
        <name>Mg(2+)</name>
        <dbReference type="ChEBI" id="CHEBI:18420"/>
        <label>1</label>
    </ligand>
</feature>
<keyword evidence="3 13" id="KW-0540">Nuclease</keyword>
<keyword evidence="2 13" id="KW-0963">Cytoplasm</keyword>
<evidence type="ECO:0000256" key="10">
    <source>
        <dbReference type="ARBA" id="ARBA00023172"/>
    </source>
</evidence>
<dbReference type="GO" id="GO:0008821">
    <property type="term" value="F:crossover junction DNA endonuclease activity"/>
    <property type="evidence" value="ECO:0007669"/>
    <property type="project" value="UniProtKB-UniRule"/>
</dbReference>
<evidence type="ECO:0000256" key="8">
    <source>
        <dbReference type="ARBA" id="ARBA00022842"/>
    </source>
</evidence>
<evidence type="ECO:0000256" key="5">
    <source>
        <dbReference type="ARBA" id="ARBA00022759"/>
    </source>
</evidence>
<evidence type="ECO:0000256" key="14">
    <source>
        <dbReference type="NCBIfam" id="TIGR00228"/>
    </source>
</evidence>
<feature type="binding site" evidence="13">
    <location>
        <position position="140"/>
    </location>
    <ligand>
        <name>Mg(2+)</name>
        <dbReference type="ChEBI" id="CHEBI:18420"/>
        <label>1</label>
    </ligand>
</feature>
<evidence type="ECO:0000256" key="6">
    <source>
        <dbReference type="ARBA" id="ARBA00022763"/>
    </source>
</evidence>
<keyword evidence="11 13" id="KW-0234">DNA repair</keyword>
<dbReference type="SUPFAM" id="SSF53098">
    <property type="entry name" value="Ribonuclease H-like"/>
    <property type="match status" value="1"/>
</dbReference>
<comment type="similarity">
    <text evidence="1 13">Belongs to the RuvC family.</text>
</comment>
<dbReference type="EC" id="3.1.21.10" evidence="13 14"/>
<reference evidence="15" key="1">
    <citation type="journal article" date="2020" name="mSystems">
        <title>Genome- and Community-Level Interaction Insights into Carbon Utilization and Element Cycling Functions of Hydrothermarchaeota in Hydrothermal Sediment.</title>
        <authorList>
            <person name="Zhou Z."/>
            <person name="Liu Y."/>
            <person name="Xu W."/>
            <person name="Pan J."/>
            <person name="Luo Z.H."/>
            <person name="Li M."/>
        </authorList>
    </citation>
    <scope>NUCLEOTIDE SEQUENCE [LARGE SCALE GENOMIC DNA]</scope>
    <source>
        <strain evidence="15">SpSt-500</strain>
    </source>
</reference>
<keyword evidence="8 13" id="KW-0460">Magnesium</keyword>
<keyword evidence="4 13" id="KW-0479">Metal-binding</keyword>
<feature type="active site" evidence="13">
    <location>
        <position position="7"/>
    </location>
</feature>
<evidence type="ECO:0000256" key="7">
    <source>
        <dbReference type="ARBA" id="ARBA00022801"/>
    </source>
</evidence>
<evidence type="ECO:0000256" key="11">
    <source>
        <dbReference type="ARBA" id="ARBA00023204"/>
    </source>
</evidence>
<comment type="subcellular location">
    <subcellularLocation>
        <location evidence="13">Cytoplasm</location>
    </subcellularLocation>
</comment>
<evidence type="ECO:0000256" key="12">
    <source>
        <dbReference type="ARBA" id="ARBA00029354"/>
    </source>
</evidence>
<evidence type="ECO:0000256" key="9">
    <source>
        <dbReference type="ARBA" id="ARBA00023125"/>
    </source>
</evidence>
<protein>
    <recommendedName>
        <fullName evidence="13 14">Crossover junction endodeoxyribonuclease RuvC</fullName>
        <ecNumber evidence="13 14">3.1.21.10</ecNumber>
    </recommendedName>
    <alternativeName>
        <fullName evidence="13">Holliday junction nuclease RuvC</fullName>
    </alternativeName>
    <alternativeName>
        <fullName evidence="13">Holliday junction resolvase RuvC</fullName>
    </alternativeName>
</protein>
<dbReference type="GO" id="GO:0006281">
    <property type="term" value="P:DNA repair"/>
    <property type="evidence" value="ECO:0007669"/>
    <property type="project" value="UniProtKB-UniRule"/>
</dbReference>
<evidence type="ECO:0000256" key="13">
    <source>
        <dbReference type="HAMAP-Rule" id="MF_00034"/>
    </source>
</evidence>
<feature type="binding site" evidence="13">
    <location>
        <position position="67"/>
    </location>
    <ligand>
        <name>Mg(2+)</name>
        <dbReference type="ChEBI" id="CHEBI:18420"/>
        <label>2</label>
    </ligand>
</feature>
<comment type="subunit">
    <text evidence="13">Homodimer which binds Holliday junction (HJ) DNA. The HJ becomes 2-fold symmetrical on binding to RuvC with unstacked arms; it has a different conformation from HJ DNA in complex with RuvA. In the full resolvosome a probable DNA-RuvA(4)-RuvB(12)-RuvC(2) complex forms which resolves the HJ.</text>
</comment>
<dbReference type="PROSITE" id="PS01321">
    <property type="entry name" value="RUVC"/>
    <property type="match status" value="1"/>
</dbReference>